<dbReference type="EMBL" id="LR798200">
    <property type="protein sequence ID" value="CAB5162096.1"/>
    <property type="molecule type" value="Genomic_DNA"/>
</dbReference>
<name>A0A6J7WF55_9CAUD</name>
<dbReference type="SUPFAM" id="SSF47413">
    <property type="entry name" value="lambda repressor-like DNA-binding domains"/>
    <property type="match status" value="1"/>
</dbReference>
<evidence type="ECO:0000259" key="1">
    <source>
        <dbReference type="PROSITE" id="PS50943"/>
    </source>
</evidence>
<dbReference type="InterPro" id="IPR001387">
    <property type="entry name" value="Cro/C1-type_HTH"/>
</dbReference>
<dbReference type="Gene3D" id="1.10.260.40">
    <property type="entry name" value="lambda repressor-like DNA-binding domains"/>
    <property type="match status" value="1"/>
</dbReference>
<sequence>MSYHYVDSGLDNVYLENGYTIHQTPYGEGVSIHDTDGLHRMLADWLIDLPRPLNGAELRFLRIQMDMTQRSLSAVMGEDEQALRRWEKARSKPIRGAADRLVRALYNEYVGGDGTLRSMVERLAELDQVEVAAIHLREDQNHWQIAA</sequence>
<protein>
    <submittedName>
        <fullName evidence="2">COG2944 Predicted transcriptional regulator</fullName>
    </submittedName>
</protein>
<dbReference type="Pfam" id="PF01381">
    <property type="entry name" value="HTH_3"/>
    <property type="match status" value="1"/>
</dbReference>
<dbReference type="PROSITE" id="PS50943">
    <property type="entry name" value="HTH_CROC1"/>
    <property type="match status" value="1"/>
</dbReference>
<gene>
    <name evidence="2" type="ORF">UFOVP152_2</name>
</gene>
<reference evidence="2" key="1">
    <citation type="submission" date="2020-05" db="EMBL/GenBank/DDBJ databases">
        <authorList>
            <person name="Chiriac C."/>
            <person name="Salcher M."/>
            <person name="Ghai R."/>
            <person name="Kavagutti S V."/>
        </authorList>
    </citation>
    <scope>NUCLEOTIDE SEQUENCE</scope>
</reference>
<organism evidence="2">
    <name type="scientific">uncultured Caudovirales phage</name>
    <dbReference type="NCBI Taxonomy" id="2100421"/>
    <lineage>
        <taxon>Viruses</taxon>
        <taxon>Duplodnaviria</taxon>
        <taxon>Heunggongvirae</taxon>
        <taxon>Uroviricota</taxon>
        <taxon>Caudoviricetes</taxon>
        <taxon>Peduoviridae</taxon>
        <taxon>Maltschvirus</taxon>
        <taxon>Maltschvirus maltsch</taxon>
    </lineage>
</organism>
<accession>A0A6J7WF55</accession>
<feature type="domain" description="HTH cro/C1-type" evidence="1">
    <location>
        <begin position="58"/>
        <end position="93"/>
    </location>
</feature>
<dbReference type="InterPro" id="IPR010982">
    <property type="entry name" value="Lambda_DNA-bd_dom_sf"/>
</dbReference>
<evidence type="ECO:0000313" key="2">
    <source>
        <dbReference type="EMBL" id="CAB5162096.1"/>
    </source>
</evidence>
<dbReference type="CDD" id="cd00093">
    <property type="entry name" value="HTH_XRE"/>
    <property type="match status" value="1"/>
</dbReference>
<proteinExistence type="predicted"/>
<dbReference type="GO" id="GO:0003677">
    <property type="term" value="F:DNA binding"/>
    <property type="evidence" value="ECO:0007669"/>
    <property type="project" value="InterPro"/>
</dbReference>